<feature type="domain" description="HTH lysR-type" evidence="5">
    <location>
        <begin position="3"/>
        <end position="59"/>
    </location>
</feature>
<accession>A0ABU0WUF4</accession>
<dbReference type="PANTHER" id="PTHR30346:SF0">
    <property type="entry name" value="HCA OPERON TRANSCRIPTIONAL ACTIVATOR HCAR"/>
    <property type="match status" value="1"/>
</dbReference>
<evidence type="ECO:0000313" key="7">
    <source>
        <dbReference type="Proteomes" id="UP001225605"/>
    </source>
</evidence>
<dbReference type="PANTHER" id="PTHR30346">
    <property type="entry name" value="TRANSCRIPTIONAL DUAL REGULATOR HCAR-RELATED"/>
    <property type="match status" value="1"/>
</dbReference>
<dbReference type="RefSeq" id="WP_306744586.1">
    <property type="nucleotide sequence ID" value="NZ_NSDM01000002.1"/>
</dbReference>
<evidence type="ECO:0000256" key="4">
    <source>
        <dbReference type="ARBA" id="ARBA00023163"/>
    </source>
</evidence>
<organism evidence="6 7">
    <name type="scientific">Saccharothrix yanglingensis</name>
    <dbReference type="NCBI Taxonomy" id="659496"/>
    <lineage>
        <taxon>Bacteria</taxon>
        <taxon>Bacillati</taxon>
        <taxon>Actinomycetota</taxon>
        <taxon>Actinomycetes</taxon>
        <taxon>Pseudonocardiales</taxon>
        <taxon>Pseudonocardiaceae</taxon>
        <taxon>Saccharothrix</taxon>
    </lineage>
</organism>
<dbReference type="Proteomes" id="UP001225605">
    <property type="component" value="Unassembled WGS sequence"/>
</dbReference>
<evidence type="ECO:0000256" key="3">
    <source>
        <dbReference type="ARBA" id="ARBA00023125"/>
    </source>
</evidence>
<protein>
    <submittedName>
        <fullName evidence="6">Transcriptional regulator</fullName>
    </submittedName>
</protein>
<keyword evidence="7" id="KW-1185">Reference proteome</keyword>
<dbReference type="Gene3D" id="1.10.10.10">
    <property type="entry name" value="Winged helix-like DNA-binding domain superfamily/Winged helix DNA-binding domain"/>
    <property type="match status" value="1"/>
</dbReference>
<evidence type="ECO:0000259" key="5">
    <source>
        <dbReference type="PROSITE" id="PS50931"/>
    </source>
</evidence>
<evidence type="ECO:0000256" key="2">
    <source>
        <dbReference type="ARBA" id="ARBA00023015"/>
    </source>
</evidence>
<proteinExistence type="inferred from homology"/>
<dbReference type="InterPro" id="IPR005119">
    <property type="entry name" value="LysR_subst-bd"/>
</dbReference>
<gene>
    <name evidence="6" type="ORF">CKY47_05680</name>
</gene>
<dbReference type="Pfam" id="PF00126">
    <property type="entry name" value="HTH_1"/>
    <property type="match status" value="1"/>
</dbReference>
<sequence>MSIGIPQIRAFIAVSDTASFSAAAAQLGISQSAVSHAIASLERATGRQVLIRGNPVRPTLLGERLLVHARMVMASMTSMEDLAHHHDSGLRGNLVLAAPPTVCHGLLPGLLDRWRVEFPGISISLFEGDDDEVTGWLTGASADLAVVVDPAGTPPGAVLLAEDRFHAVLRTDHPLAESGAVDVTDLEDDPFLLSLGGCERHIQELQRSSGARLNAVHRVRQLGTLFAMVRAGIGVSIVPGLAAGMEGPDLVLVPLVQRISRELILTGPRNRPWHPATGALLASVEQQRAA</sequence>
<dbReference type="InterPro" id="IPR036388">
    <property type="entry name" value="WH-like_DNA-bd_sf"/>
</dbReference>
<keyword evidence="4" id="KW-0804">Transcription</keyword>
<keyword evidence="2" id="KW-0805">Transcription regulation</keyword>
<dbReference type="PRINTS" id="PR00039">
    <property type="entry name" value="HTHLYSR"/>
</dbReference>
<dbReference type="SUPFAM" id="SSF53850">
    <property type="entry name" value="Periplasmic binding protein-like II"/>
    <property type="match status" value="1"/>
</dbReference>
<dbReference type="Gene3D" id="3.40.190.10">
    <property type="entry name" value="Periplasmic binding protein-like II"/>
    <property type="match status" value="2"/>
</dbReference>
<dbReference type="InterPro" id="IPR000847">
    <property type="entry name" value="LysR_HTH_N"/>
</dbReference>
<evidence type="ECO:0000256" key="1">
    <source>
        <dbReference type="ARBA" id="ARBA00009437"/>
    </source>
</evidence>
<dbReference type="Pfam" id="PF03466">
    <property type="entry name" value="LysR_substrate"/>
    <property type="match status" value="1"/>
</dbReference>
<comment type="similarity">
    <text evidence="1">Belongs to the LysR transcriptional regulatory family.</text>
</comment>
<dbReference type="InterPro" id="IPR036390">
    <property type="entry name" value="WH_DNA-bd_sf"/>
</dbReference>
<dbReference type="SUPFAM" id="SSF46785">
    <property type="entry name" value="Winged helix' DNA-binding domain"/>
    <property type="match status" value="1"/>
</dbReference>
<name>A0ABU0WUF4_9PSEU</name>
<keyword evidence="3" id="KW-0238">DNA-binding</keyword>
<reference evidence="6 7" key="1">
    <citation type="submission" date="2017-06" db="EMBL/GenBank/DDBJ databases">
        <title>Cultured bacterium strain Saccharothrix yanglingensis Hhs.015.</title>
        <authorList>
            <person name="Xia Y."/>
        </authorList>
    </citation>
    <scope>NUCLEOTIDE SEQUENCE [LARGE SCALE GENOMIC DNA]</scope>
    <source>
        <strain evidence="6 7">Hhs.015</strain>
    </source>
</reference>
<dbReference type="EMBL" id="NSDM01000002">
    <property type="protein sequence ID" value="MDQ2583477.1"/>
    <property type="molecule type" value="Genomic_DNA"/>
</dbReference>
<dbReference type="PROSITE" id="PS50931">
    <property type="entry name" value="HTH_LYSR"/>
    <property type="match status" value="1"/>
</dbReference>
<comment type="caution">
    <text evidence="6">The sequence shown here is derived from an EMBL/GenBank/DDBJ whole genome shotgun (WGS) entry which is preliminary data.</text>
</comment>
<evidence type="ECO:0000313" key="6">
    <source>
        <dbReference type="EMBL" id="MDQ2583477.1"/>
    </source>
</evidence>